<organism evidence="1 2">
    <name type="scientific">Dallia pectoralis</name>
    <name type="common">Alaska blackfish</name>
    <dbReference type="NCBI Taxonomy" id="75939"/>
    <lineage>
        <taxon>Eukaryota</taxon>
        <taxon>Metazoa</taxon>
        <taxon>Chordata</taxon>
        <taxon>Craniata</taxon>
        <taxon>Vertebrata</taxon>
        <taxon>Euteleostomi</taxon>
        <taxon>Actinopterygii</taxon>
        <taxon>Neopterygii</taxon>
        <taxon>Teleostei</taxon>
        <taxon>Protacanthopterygii</taxon>
        <taxon>Esociformes</taxon>
        <taxon>Umbridae</taxon>
        <taxon>Dallia</taxon>
    </lineage>
</organism>
<reference evidence="1" key="1">
    <citation type="submission" date="2021-05" db="EMBL/GenBank/DDBJ databases">
        <authorList>
            <person name="Pan Q."/>
            <person name="Jouanno E."/>
            <person name="Zahm M."/>
            <person name="Klopp C."/>
            <person name="Cabau C."/>
            <person name="Louis A."/>
            <person name="Berthelot C."/>
            <person name="Parey E."/>
            <person name="Roest Crollius H."/>
            <person name="Montfort J."/>
            <person name="Robinson-Rechavi M."/>
            <person name="Bouchez O."/>
            <person name="Lampietro C."/>
            <person name="Lopez Roques C."/>
            <person name="Donnadieu C."/>
            <person name="Postlethwait J."/>
            <person name="Bobe J."/>
            <person name="Dillon D."/>
            <person name="Chandos A."/>
            <person name="von Hippel F."/>
            <person name="Guiguen Y."/>
        </authorList>
    </citation>
    <scope>NUCLEOTIDE SEQUENCE</scope>
    <source>
        <strain evidence="1">YG-Jan2019</strain>
    </source>
</reference>
<dbReference type="Proteomes" id="UP001157502">
    <property type="component" value="Chromosome 17"/>
</dbReference>
<dbReference type="EMBL" id="CM055744">
    <property type="protein sequence ID" value="KAJ7999124.1"/>
    <property type="molecule type" value="Genomic_DNA"/>
</dbReference>
<sequence>MMELKLDGGALKRSQVLRNPLKTLVPVNASRNRVVDQQIEPLVFSWRQRQLGRPLGPPITHLSRANRPSSGLSRSQEPLPQLNVVSNSLMPFYTMMRPTCGYQFSWDTVHNRRHIGIPASNPVMWRSHRADK</sequence>
<accession>A0ACC2G640</accession>
<evidence type="ECO:0000313" key="2">
    <source>
        <dbReference type="Proteomes" id="UP001157502"/>
    </source>
</evidence>
<proteinExistence type="predicted"/>
<name>A0ACC2G640_DALPE</name>
<comment type="caution">
    <text evidence="1">The sequence shown here is derived from an EMBL/GenBank/DDBJ whole genome shotgun (WGS) entry which is preliminary data.</text>
</comment>
<protein>
    <submittedName>
        <fullName evidence="1">Uncharacterized protein</fullName>
    </submittedName>
</protein>
<gene>
    <name evidence="1" type="ORF">DPEC_G00212150</name>
</gene>
<keyword evidence="2" id="KW-1185">Reference proteome</keyword>
<evidence type="ECO:0000313" key="1">
    <source>
        <dbReference type="EMBL" id="KAJ7999124.1"/>
    </source>
</evidence>